<evidence type="ECO:0000256" key="2">
    <source>
        <dbReference type="ARBA" id="ARBA00005557"/>
    </source>
</evidence>
<evidence type="ECO:0000256" key="11">
    <source>
        <dbReference type="ARBA" id="ARBA00023146"/>
    </source>
</evidence>
<dbReference type="NCBIfam" id="TIGR00398">
    <property type="entry name" value="metG"/>
    <property type="match status" value="1"/>
</dbReference>
<dbReference type="GO" id="GO:0005524">
    <property type="term" value="F:ATP binding"/>
    <property type="evidence" value="ECO:0007669"/>
    <property type="project" value="UniProtKB-KW"/>
</dbReference>
<dbReference type="PANTHER" id="PTHR43326">
    <property type="entry name" value="METHIONYL-TRNA SYNTHETASE"/>
    <property type="match status" value="1"/>
</dbReference>
<dbReference type="Proteomes" id="UP000788993">
    <property type="component" value="Unassembled WGS sequence"/>
</dbReference>
<evidence type="ECO:0000256" key="10">
    <source>
        <dbReference type="ARBA" id="ARBA00023128"/>
    </source>
</evidence>
<dbReference type="EMBL" id="JAEUBD010000014">
    <property type="protein sequence ID" value="KAH3678709.1"/>
    <property type="molecule type" value="Genomic_DNA"/>
</dbReference>
<comment type="similarity">
    <text evidence="3 16">Belongs to the class-I aminoacyl-tRNA synthetase family.</text>
</comment>
<organism evidence="18 19">
    <name type="scientific">Ogataea polymorpha</name>
    <dbReference type="NCBI Taxonomy" id="460523"/>
    <lineage>
        <taxon>Eukaryota</taxon>
        <taxon>Fungi</taxon>
        <taxon>Dikarya</taxon>
        <taxon>Ascomycota</taxon>
        <taxon>Saccharomycotina</taxon>
        <taxon>Pichiomycetes</taxon>
        <taxon>Pichiales</taxon>
        <taxon>Pichiaceae</taxon>
        <taxon>Ogataea</taxon>
    </lineage>
</organism>
<comment type="similarity">
    <text evidence="2">Belongs to the mitochondrion-specific ribosomal protein mL53 family.</text>
</comment>
<gene>
    <name evidence="18" type="ORF">OGATHE_000259</name>
</gene>
<comment type="subcellular location">
    <subcellularLocation>
        <location evidence="1">Mitochondrion</location>
    </subcellularLocation>
</comment>
<keyword evidence="9" id="KW-0689">Ribosomal protein</keyword>
<dbReference type="Gene3D" id="1.10.730.10">
    <property type="entry name" value="Isoleucyl-tRNA Synthetase, Domain 1"/>
    <property type="match status" value="1"/>
</dbReference>
<dbReference type="EC" id="6.1.1.10" evidence="4"/>
<evidence type="ECO:0000256" key="14">
    <source>
        <dbReference type="ARBA" id="ARBA00047364"/>
    </source>
</evidence>
<reference evidence="18" key="2">
    <citation type="submission" date="2021-01" db="EMBL/GenBank/DDBJ databases">
        <authorList>
            <person name="Schikora-Tamarit M.A."/>
        </authorList>
    </citation>
    <scope>NUCLEOTIDE SEQUENCE</scope>
    <source>
        <strain evidence="18">NCAIM Y.01608</strain>
    </source>
</reference>
<keyword evidence="6 16" id="KW-0547">Nucleotide-binding</keyword>
<evidence type="ECO:0000259" key="17">
    <source>
        <dbReference type="Pfam" id="PF09334"/>
    </source>
</evidence>
<evidence type="ECO:0000256" key="12">
    <source>
        <dbReference type="ARBA" id="ARBA00023274"/>
    </source>
</evidence>
<evidence type="ECO:0000256" key="5">
    <source>
        <dbReference type="ARBA" id="ARBA00022598"/>
    </source>
</evidence>
<dbReference type="SUPFAM" id="SSF52374">
    <property type="entry name" value="Nucleotidylyl transferase"/>
    <property type="match status" value="1"/>
</dbReference>
<dbReference type="Gene3D" id="3.40.30.10">
    <property type="entry name" value="Glutaredoxin"/>
    <property type="match status" value="1"/>
</dbReference>
<keyword evidence="7 16" id="KW-0067">ATP-binding</keyword>
<dbReference type="InterPro" id="IPR014758">
    <property type="entry name" value="Met-tRNA_synth"/>
</dbReference>
<dbReference type="GO" id="GO:0004825">
    <property type="term" value="F:methionine-tRNA ligase activity"/>
    <property type="evidence" value="ECO:0007669"/>
    <property type="project" value="UniProtKB-EC"/>
</dbReference>
<name>A0A9P8TH89_9ASCO</name>
<evidence type="ECO:0000256" key="8">
    <source>
        <dbReference type="ARBA" id="ARBA00022917"/>
    </source>
</evidence>
<evidence type="ECO:0000256" key="13">
    <source>
        <dbReference type="ARBA" id="ARBA00035180"/>
    </source>
</evidence>
<dbReference type="AlphaFoldDB" id="A0A9P8TH89"/>
<evidence type="ECO:0000256" key="4">
    <source>
        <dbReference type="ARBA" id="ARBA00012838"/>
    </source>
</evidence>
<keyword evidence="11 16" id="KW-0030">Aminoacyl-tRNA synthetase</keyword>
<dbReference type="Gene3D" id="3.40.50.620">
    <property type="entry name" value="HUPs"/>
    <property type="match status" value="1"/>
</dbReference>
<evidence type="ECO:0000313" key="19">
    <source>
        <dbReference type="Proteomes" id="UP000788993"/>
    </source>
</evidence>
<dbReference type="InterPro" id="IPR023457">
    <property type="entry name" value="Met-tRNA_synth_2"/>
</dbReference>
<accession>A0A9P8TH89</accession>
<dbReference type="InterPro" id="IPR009080">
    <property type="entry name" value="tRNAsynth_Ia_anticodon-bd"/>
</dbReference>
<evidence type="ECO:0000256" key="6">
    <source>
        <dbReference type="ARBA" id="ARBA00022741"/>
    </source>
</evidence>
<evidence type="ECO:0000313" key="18">
    <source>
        <dbReference type="EMBL" id="KAH3678709.1"/>
    </source>
</evidence>
<dbReference type="SUPFAM" id="SSF47323">
    <property type="entry name" value="Anticodon-binding domain of a subclass of class I aminoacyl-tRNA synthetases"/>
    <property type="match status" value="1"/>
</dbReference>
<dbReference type="InterPro" id="IPR015413">
    <property type="entry name" value="Methionyl/Leucyl_tRNA_Synth"/>
</dbReference>
<reference evidence="18" key="1">
    <citation type="journal article" date="2021" name="Open Biol.">
        <title>Shared evolutionary footprints suggest mitochondrial oxidative damage underlies multiple complex I losses in fungi.</title>
        <authorList>
            <person name="Schikora-Tamarit M.A."/>
            <person name="Marcet-Houben M."/>
            <person name="Nosek J."/>
            <person name="Gabaldon T."/>
        </authorList>
    </citation>
    <scope>NUCLEOTIDE SEQUENCE</scope>
    <source>
        <strain evidence="18">NCAIM Y.01608</strain>
    </source>
</reference>
<dbReference type="Pfam" id="PF10780">
    <property type="entry name" value="MRP_L53"/>
    <property type="match status" value="1"/>
</dbReference>
<keyword evidence="5 16" id="KW-0436">Ligase</keyword>
<keyword evidence="12" id="KW-0687">Ribonucleoprotein</keyword>
<dbReference type="CDD" id="cd00814">
    <property type="entry name" value="MetRS_core"/>
    <property type="match status" value="1"/>
</dbReference>
<evidence type="ECO:0000256" key="15">
    <source>
        <dbReference type="ARBA" id="ARBA00068817"/>
    </source>
</evidence>
<evidence type="ECO:0000256" key="1">
    <source>
        <dbReference type="ARBA" id="ARBA00004173"/>
    </source>
</evidence>
<dbReference type="InterPro" id="IPR014729">
    <property type="entry name" value="Rossmann-like_a/b/a_fold"/>
</dbReference>
<dbReference type="Gene3D" id="2.170.220.10">
    <property type="match status" value="1"/>
</dbReference>
<comment type="catalytic activity">
    <reaction evidence="14">
        <text>tRNA(Met) + L-methionine + ATP = L-methionyl-tRNA(Met) + AMP + diphosphate</text>
        <dbReference type="Rhea" id="RHEA:13481"/>
        <dbReference type="Rhea" id="RHEA-COMP:9667"/>
        <dbReference type="Rhea" id="RHEA-COMP:9698"/>
        <dbReference type="ChEBI" id="CHEBI:30616"/>
        <dbReference type="ChEBI" id="CHEBI:33019"/>
        <dbReference type="ChEBI" id="CHEBI:57844"/>
        <dbReference type="ChEBI" id="CHEBI:78442"/>
        <dbReference type="ChEBI" id="CHEBI:78530"/>
        <dbReference type="ChEBI" id="CHEBI:456215"/>
        <dbReference type="EC" id="6.1.1.10"/>
    </reaction>
</comment>
<dbReference type="Pfam" id="PF09334">
    <property type="entry name" value="tRNA-synt_1g"/>
    <property type="match status" value="1"/>
</dbReference>
<evidence type="ECO:0000256" key="3">
    <source>
        <dbReference type="ARBA" id="ARBA00005594"/>
    </source>
</evidence>
<dbReference type="GO" id="GO:0005840">
    <property type="term" value="C:ribosome"/>
    <property type="evidence" value="ECO:0007669"/>
    <property type="project" value="UniProtKB-KW"/>
</dbReference>
<dbReference type="GO" id="GO:1990904">
    <property type="term" value="C:ribonucleoprotein complex"/>
    <property type="evidence" value="ECO:0007669"/>
    <property type="project" value="UniProtKB-KW"/>
</dbReference>
<comment type="caution">
    <text evidence="18">The sequence shown here is derived from an EMBL/GenBank/DDBJ whole genome shotgun (WGS) entry which is preliminary data.</text>
</comment>
<proteinExistence type="inferred from homology"/>
<dbReference type="InterPro" id="IPR019716">
    <property type="entry name" value="Ribosomal_mL53"/>
</dbReference>
<feature type="domain" description="Methionyl/Leucyl tRNA synthetase" evidence="17">
    <location>
        <begin position="100"/>
        <end position="455"/>
    </location>
</feature>
<evidence type="ECO:0000256" key="7">
    <source>
        <dbReference type="ARBA" id="ARBA00022840"/>
    </source>
</evidence>
<sequence>MITKFFSKIVVKFNPFGPEAKCARSFIGLISPQLRQTCQVDLEVLPRASTKPPLLKVTFKDNTSIEGNPAEQTLEDISQILDRHSRQLQFKEDANSSEAVVITTPIFYVNAKPHIGHYYSMTLADVYNRWLKLSGESTFFTTGTDEHGLKVQTAAAVAGMDPKTFCDGLSQKFRELASVGNIHYDRFIRTTDPDHLEAVQFFWRTLEEKGHIYKGKHCGWYSVSDECFYAETEIEEVDGKMVAKETGATVVHETEENYFFRLSEHQQRLVQFLEDNPSFVQPPVYYHALLRDLKSRDLEDLSVSRPSSRVSWGVSVPNDPSQKMYVWFDALVNYLTCIGYPSQIPQQPSFVHLVGKEIVKFHCIHWPSFLMACELPLPRGVFVHGHWLMDGRKMSKSRGNVADPLEISEKYDTDALRLFMMRYSVLDSDCDYSERKLNATRNEFIDKFCNLLTRSLTKKFSISRALAKVETRGLASLLDDAGEELSSDLRSLFEQVDELPATIDPHLRKMELHKAVLAIWQLLPRINGLFDQYEPWRLKGPDNELLQDLVIFSALDSLRCLLILLQPVVPDYTKMLLDKLQVEPSKRTLDMAGIARDTSYAKSATFSKGEKVPLQKIKLD</sequence>
<evidence type="ECO:0000256" key="9">
    <source>
        <dbReference type="ARBA" id="ARBA00022980"/>
    </source>
</evidence>
<protein>
    <recommendedName>
        <fullName evidence="13">Large ribosomal subunit protein mL53</fullName>
        <ecNumber evidence="4">6.1.1.10</ecNumber>
    </recommendedName>
    <alternativeName>
        <fullName evidence="15">Probable methionine--tRNA ligase, mitochondrial</fullName>
    </alternativeName>
</protein>
<keyword evidence="10" id="KW-0496">Mitochondrion</keyword>
<keyword evidence="8 16" id="KW-0648">Protein biosynthesis</keyword>
<dbReference type="PANTHER" id="PTHR43326:SF1">
    <property type="entry name" value="METHIONINE--TRNA LIGASE, MITOCHONDRIAL"/>
    <property type="match status" value="1"/>
</dbReference>
<dbReference type="PRINTS" id="PR01041">
    <property type="entry name" value="TRNASYNTHMET"/>
</dbReference>
<dbReference type="InterPro" id="IPR033911">
    <property type="entry name" value="MetRS_core"/>
</dbReference>
<evidence type="ECO:0000256" key="16">
    <source>
        <dbReference type="RuleBase" id="RU363039"/>
    </source>
</evidence>
<dbReference type="GO" id="GO:0006431">
    <property type="term" value="P:methionyl-tRNA aminoacylation"/>
    <property type="evidence" value="ECO:0007669"/>
    <property type="project" value="InterPro"/>
</dbReference>
<dbReference type="GO" id="GO:0005739">
    <property type="term" value="C:mitochondrion"/>
    <property type="evidence" value="ECO:0007669"/>
    <property type="project" value="UniProtKB-SubCell"/>
</dbReference>
<dbReference type="FunFam" id="2.170.220.10:FF:000001">
    <property type="entry name" value="methionine--tRNA ligase, mitochondrial"/>
    <property type="match status" value="1"/>
</dbReference>
<keyword evidence="19" id="KW-1185">Reference proteome</keyword>